<gene>
    <name evidence="2" type="ORF">ACFSUB_01260</name>
</gene>
<feature type="region of interest" description="Disordered" evidence="1">
    <location>
        <begin position="30"/>
        <end position="67"/>
    </location>
</feature>
<evidence type="ECO:0000313" key="3">
    <source>
        <dbReference type="Proteomes" id="UP001597520"/>
    </source>
</evidence>
<evidence type="ECO:0000256" key="1">
    <source>
        <dbReference type="SAM" id="MobiDB-lite"/>
    </source>
</evidence>
<feature type="compositionally biased region" description="Basic residues" evidence="1">
    <location>
        <begin position="56"/>
        <end position="67"/>
    </location>
</feature>
<reference evidence="3" key="1">
    <citation type="journal article" date="2019" name="Int. J. Syst. Evol. Microbiol.">
        <title>The Global Catalogue of Microorganisms (GCM) 10K type strain sequencing project: providing services to taxonomists for standard genome sequencing and annotation.</title>
        <authorList>
            <consortium name="The Broad Institute Genomics Platform"/>
            <consortium name="The Broad Institute Genome Sequencing Center for Infectious Disease"/>
            <person name="Wu L."/>
            <person name="Ma J."/>
        </authorList>
    </citation>
    <scope>NUCLEOTIDE SEQUENCE [LARGE SCALE GENOMIC DNA]</scope>
    <source>
        <strain evidence="3">KCTC 33792</strain>
    </source>
</reference>
<dbReference type="RefSeq" id="WP_380711375.1">
    <property type="nucleotide sequence ID" value="NZ_JBHUML010000002.1"/>
</dbReference>
<proteinExistence type="predicted"/>
<keyword evidence="3" id="KW-1185">Reference proteome</keyword>
<name>A0ABW5SWD6_9BACI</name>
<feature type="compositionally biased region" description="Basic and acidic residues" evidence="1">
    <location>
        <begin position="39"/>
        <end position="55"/>
    </location>
</feature>
<comment type="caution">
    <text evidence="2">The sequence shown here is derived from an EMBL/GenBank/DDBJ whole genome shotgun (WGS) entry which is preliminary data.</text>
</comment>
<sequence length="67" mass="7330">MKVEVVRNISGIGFSYSKGVQDIDKEQAEKLIKAGHAKPTGEETATKTAAEDTTTKRKHPEKKKSDS</sequence>
<organism evidence="2 3">
    <name type="scientific">Salibacterium lacus</name>
    <dbReference type="NCBI Taxonomy" id="1898109"/>
    <lineage>
        <taxon>Bacteria</taxon>
        <taxon>Bacillati</taxon>
        <taxon>Bacillota</taxon>
        <taxon>Bacilli</taxon>
        <taxon>Bacillales</taxon>
        <taxon>Bacillaceae</taxon>
    </lineage>
</organism>
<dbReference type="Proteomes" id="UP001597520">
    <property type="component" value="Unassembled WGS sequence"/>
</dbReference>
<accession>A0ABW5SWD6</accession>
<evidence type="ECO:0000313" key="2">
    <source>
        <dbReference type="EMBL" id="MFD2704079.1"/>
    </source>
</evidence>
<protein>
    <submittedName>
        <fullName evidence="2">Uncharacterized protein</fullName>
    </submittedName>
</protein>
<dbReference type="EMBL" id="JBHUML010000002">
    <property type="protein sequence ID" value="MFD2704079.1"/>
    <property type="molecule type" value="Genomic_DNA"/>
</dbReference>